<feature type="signal peptide" evidence="1">
    <location>
        <begin position="1"/>
        <end position="21"/>
    </location>
</feature>
<evidence type="ECO:0008006" key="4">
    <source>
        <dbReference type="Google" id="ProtNLM"/>
    </source>
</evidence>
<accession>A0ABW0N672</accession>
<gene>
    <name evidence="2" type="ORF">ACFPOE_01375</name>
</gene>
<evidence type="ECO:0000313" key="2">
    <source>
        <dbReference type="EMBL" id="MFC5496171.1"/>
    </source>
</evidence>
<dbReference type="RefSeq" id="WP_376848202.1">
    <property type="nucleotide sequence ID" value="NZ_JBHSMF010000002.1"/>
</dbReference>
<feature type="chain" id="PRO_5045928152" description="Molecular chaperone" evidence="1">
    <location>
        <begin position="22"/>
        <end position="264"/>
    </location>
</feature>
<reference evidence="3" key="1">
    <citation type="journal article" date="2019" name="Int. J. Syst. Evol. Microbiol.">
        <title>The Global Catalogue of Microorganisms (GCM) 10K type strain sequencing project: providing services to taxonomists for standard genome sequencing and annotation.</title>
        <authorList>
            <consortium name="The Broad Institute Genomics Platform"/>
            <consortium name="The Broad Institute Genome Sequencing Center for Infectious Disease"/>
            <person name="Wu L."/>
            <person name="Ma J."/>
        </authorList>
    </citation>
    <scope>NUCLEOTIDE SEQUENCE [LARGE SCALE GENOMIC DNA]</scope>
    <source>
        <strain evidence="3">CCUG 57401</strain>
    </source>
</reference>
<proteinExistence type="predicted"/>
<evidence type="ECO:0000313" key="3">
    <source>
        <dbReference type="Proteomes" id="UP001596037"/>
    </source>
</evidence>
<keyword evidence="3" id="KW-1185">Reference proteome</keyword>
<comment type="caution">
    <text evidence="2">The sequence shown here is derived from an EMBL/GenBank/DDBJ whole genome shotgun (WGS) entry which is preliminary data.</text>
</comment>
<dbReference type="Proteomes" id="UP001596037">
    <property type="component" value="Unassembled WGS sequence"/>
</dbReference>
<protein>
    <recommendedName>
        <fullName evidence="4">Molecular chaperone</fullName>
    </recommendedName>
</protein>
<name>A0ABW0N672_9BURK</name>
<keyword evidence="1" id="KW-0732">Signal</keyword>
<evidence type="ECO:0000256" key="1">
    <source>
        <dbReference type="SAM" id="SignalP"/>
    </source>
</evidence>
<sequence>MTSRSRLLALALAFPAFTASAEFAVAISPPRFELEAKAGDVLRQTMEITNGSAQAAALSLKTADWTYEPDGGVNFKEELTPGSCRPWVTIERRQLTVTAGKPYRYRFEVAPPPGTPPMECRFAILVEGQQESTNAGGLVVPFNARLAVIVYVGIGGVQPELSIVGTAVQAVDGRQAPVLRVRNTGLAHGRLDGFLTGTDANNTPLDFVARGYPILPGETRVIPLNATRQGDVDAPVTLTFPVTVKGKLEWGKKQSQDFEQRFVQ</sequence>
<organism evidence="2 3">
    <name type="scientific">Caenimonas terrae</name>
    <dbReference type="NCBI Taxonomy" id="696074"/>
    <lineage>
        <taxon>Bacteria</taxon>
        <taxon>Pseudomonadati</taxon>
        <taxon>Pseudomonadota</taxon>
        <taxon>Betaproteobacteria</taxon>
        <taxon>Burkholderiales</taxon>
        <taxon>Comamonadaceae</taxon>
        <taxon>Caenimonas</taxon>
    </lineage>
</organism>
<dbReference type="EMBL" id="JBHSMF010000002">
    <property type="protein sequence ID" value="MFC5496171.1"/>
    <property type="molecule type" value="Genomic_DNA"/>
</dbReference>